<evidence type="ECO:0000313" key="2">
    <source>
        <dbReference type="Proteomes" id="UP000626109"/>
    </source>
</evidence>
<feature type="non-terminal residue" evidence="1">
    <location>
        <position position="1"/>
    </location>
</feature>
<organism evidence="1 2">
    <name type="scientific">Polarella glacialis</name>
    <name type="common">Dinoflagellate</name>
    <dbReference type="NCBI Taxonomy" id="89957"/>
    <lineage>
        <taxon>Eukaryota</taxon>
        <taxon>Sar</taxon>
        <taxon>Alveolata</taxon>
        <taxon>Dinophyceae</taxon>
        <taxon>Suessiales</taxon>
        <taxon>Suessiaceae</taxon>
        <taxon>Polarella</taxon>
    </lineage>
</organism>
<accession>A0A813K8L9</accession>
<dbReference type="EMBL" id="CAJNNW010028290">
    <property type="protein sequence ID" value="CAE8695518.1"/>
    <property type="molecule type" value="Genomic_DNA"/>
</dbReference>
<dbReference type="Proteomes" id="UP000626109">
    <property type="component" value="Unassembled WGS sequence"/>
</dbReference>
<dbReference type="AlphaFoldDB" id="A0A813K8L9"/>
<protein>
    <submittedName>
        <fullName evidence="1">Uncharacterized protein</fullName>
    </submittedName>
</protein>
<feature type="non-terminal residue" evidence="1">
    <location>
        <position position="85"/>
    </location>
</feature>
<name>A0A813K8L9_POLGL</name>
<gene>
    <name evidence="1" type="ORF">PGLA2088_LOCUS29388</name>
</gene>
<evidence type="ECO:0000313" key="1">
    <source>
        <dbReference type="EMBL" id="CAE8695518.1"/>
    </source>
</evidence>
<sequence>ARLFLNLEEGTGDVGVQLKYKPVKGFSLKLAPSVSSRGWAVQATCSKSARDGLSKLHWALQVRQLRSRCYGRLMFVVVVVVVVVV</sequence>
<reference evidence="1" key="1">
    <citation type="submission" date="2021-02" db="EMBL/GenBank/DDBJ databases">
        <authorList>
            <person name="Dougan E. K."/>
            <person name="Rhodes N."/>
            <person name="Thang M."/>
            <person name="Chan C."/>
        </authorList>
    </citation>
    <scope>NUCLEOTIDE SEQUENCE</scope>
</reference>
<proteinExistence type="predicted"/>
<comment type="caution">
    <text evidence="1">The sequence shown here is derived from an EMBL/GenBank/DDBJ whole genome shotgun (WGS) entry which is preliminary data.</text>
</comment>